<name>A0A2U3KUA3_9BACT</name>
<dbReference type="Proteomes" id="UP000238701">
    <property type="component" value="Unassembled WGS sequence"/>
</dbReference>
<evidence type="ECO:0000313" key="2">
    <source>
        <dbReference type="Proteomes" id="UP000238701"/>
    </source>
</evidence>
<proteinExistence type="predicted"/>
<accession>A0A2U3KUA3</accession>
<dbReference type="AlphaFoldDB" id="A0A2U3KUA3"/>
<reference evidence="2" key="1">
    <citation type="submission" date="2018-02" db="EMBL/GenBank/DDBJ databases">
        <authorList>
            <person name="Hausmann B."/>
        </authorList>
    </citation>
    <scope>NUCLEOTIDE SEQUENCE [LARGE SCALE GENOMIC DNA]</scope>
    <source>
        <strain evidence="2">Peat soil MAG SbA1</strain>
    </source>
</reference>
<protein>
    <submittedName>
        <fullName evidence="1">Uncharacterized protein</fullName>
    </submittedName>
</protein>
<sequence>MAARTPVEDIPLEAEVGTPVAEVVGTLLVGAAATPVAADTAAVVIAKHNDGIVVETT</sequence>
<gene>
    <name evidence="1" type="ORF">SBA1_480019</name>
</gene>
<evidence type="ECO:0000313" key="1">
    <source>
        <dbReference type="EMBL" id="SPF43149.1"/>
    </source>
</evidence>
<dbReference type="EMBL" id="OMOD01000142">
    <property type="protein sequence ID" value="SPF43149.1"/>
    <property type="molecule type" value="Genomic_DNA"/>
</dbReference>
<organism evidence="1 2">
    <name type="scientific">Candidatus Sulfotelmatobacter kueseliae</name>
    <dbReference type="NCBI Taxonomy" id="2042962"/>
    <lineage>
        <taxon>Bacteria</taxon>
        <taxon>Pseudomonadati</taxon>
        <taxon>Acidobacteriota</taxon>
        <taxon>Terriglobia</taxon>
        <taxon>Terriglobales</taxon>
        <taxon>Candidatus Korobacteraceae</taxon>
        <taxon>Candidatus Sulfotelmatobacter</taxon>
    </lineage>
</organism>